<keyword evidence="1" id="KW-0732">Signal</keyword>
<sequence precursor="true">MPIAARPRMLAALLALLVPTATVRADDPTPKPDPVAVKNTVKLDLQISGVAPGWKVQVKPAHPGSRFTPVVREVHEGQGGPVQLDEISLEARSLSSDRDCALAIVLIDPEGEPQTFKRSVRLLPQPDEETVPELSKTFYLRTSTVAKKDRPDPGSN</sequence>
<gene>
    <name evidence="2" type="ORF">ElP_11140</name>
</gene>
<feature type="chain" id="PRO_5021707000" evidence="1">
    <location>
        <begin position="26"/>
        <end position="156"/>
    </location>
</feature>
<name>A0A518GXG0_9BACT</name>
<dbReference type="RefSeq" id="WP_145267664.1">
    <property type="nucleotide sequence ID" value="NZ_CP036426.1"/>
</dbReference>
<proteinExistence type="predicted"/>
<evidence type="ECO:0000313" key="2">
    <source>
        <dbReference type="EMBL" id="QDV33271.1"/>
    </source>
</evidence>
<feature type="signal peptide" evidence="1">
    <location>
        <begin position="1"/>
        <end position="25"/>
    </location>
</feature>
<reference evidence="2 3" key="1">
    <citation type="submission" date="2019-02" db="EMBL/GenBank/DDBJ databases">
        <title>Deep-cultivation of Planctomycetes and their phenomic and genomic characterization uncovers novel biology.</title>
        <authorList>
            <person name="Wiegand S."/>
            <person name="Jogler M."/>
            <person name="Boedeker C."/>
            <person name="Pinto D."/>
            <person name="Vollmers J."/>
            <person name="Rivas-Marin E."/>
            <person name="Kohn T."/>
            <person name="Peeters S.H."/>
            <person name="Heuer A."/>
            <person name="Rast P."/>
            <person name="Oberbeckmann S."/>
            <person name="Bunk B."/>
            <person name="Jeske O."/>
            <person name="Meyerdierks A."/>
            <person name="Storesund J.E."/>
            <person name="Kallscheuer N."/>
            <person name="Luecker S."/>
            <person name="Lage O.M."/>
            <person name="Pohl T."/>
            <person name="Merkel B.J."/>
            <person name="Hornburger P."/>
            <person name="Mueller R.-W."/>
            <person name="Bruemmer F."/>
            <person name="Labrenz M."/>
            <person name="Spormann A.M."/>
            <person name="Op den Camp H."/>
            <person name="Overmann J."/>
            <person name="Amann R."/>
            <person name="Jetten M.S.M."/>
            <person name="Mascher T."/>
            <person name="Medema M.H."/>
            <person name="Devos D.P."/>
            <person name="Kaster A.-K."/>
            <person name="Ovreas L."/>
            <person name="Rohde M."/>
            <person name="Galperin M.Y."/>
            <person name="Jogler C."/>
        </authorList>
    </citation>
    <scope>NUCLEOTIDE SEQUENCE [LARGE SCALE GENOMIC DNA]</scope>
    <source>
        <strain evidence="2 3">ElP</strain>
    </source>
</reference>
<organism evidence="2 3">
    <name type="scientific">Tautonia plasticadhaerens</name>
    <dbReference type="NCBI Taxonomy" id="2527974"/>
    <lineage>
        <taxon>Bacteria</taxon>
        <taxon>Pseudomonadati</taxon>
        <taxon>Planctomycetota</taxon>
        <taxon>Planctomycetia</taxon>
        <taxon>Isosphaerales</taxon>
        <taxon>Isosphaeraceae</taxon>
        <taxon>Tautonia</taxon>
    </lineage>
</organism>
<dbReference type="Proteomes" id="UP000317835">
    <property type="component" value="Chromosome"/>
</dbReference>
<evidence type="ECO:0000313" key="3">
    <source>
        <dbReference type="Proteomes" id="UP000317835"/>
    </source>
</evidence>
<protein>
    <submittedName>
        <fullName evidence="2">Uncharacterized protein</fullName>
    </submittedName>
</protein>
<dbReference type="EMBL" id="CP036426">
    <property type="protein sequence ID" value="QDV33271.1"/>
    <property type="molecule type" value="Genomic_DNA"/>
</dbReference>
<evidence type="ECO:0000256" key="1">
    <source>
        <dbReference type="SAM" id="SignalP"/>
    </source>
</evidence>
<accession>A0A518GXG0</accession>
<dbReference type="KEGG" id="tpla:ElP_11140"/>
<dbReference type="OrthoDB" id="9849157at2"/>
<dbReference type="AlphaFoldDB" id="A0A518GXG0"/>
<keyword evidence="3" id="KW-1185">Reference proteome</keyword>